<proteinExistence type="predicted"/>
<accession>A0A8J6BHL6</accession>
<dbReference type="Proteomes" id="UP000729402">
    <property type="component" value="Unassembled WGS sequence"/>
</dbReference>
<dbReference type="EMBL" id="JAAALK010000082">
    <property type="protein sequence ID" value="KAG8084820.1"/>
    <property type="molecule type" value="Genomic_DNA"/>
</dbReference>
<feature type="compositionally biased region" description="Basic and acidic residues" evidence="1">
    <location>
        <begin position="48"/>
        <end position="57"/>
    </location>
</feature>
<evidence type="ECO:0000313" key="3">
    <source>
        <dbReference type="Proteomes" id="UP000729402"/>
    </source>
</evidence>
<name>A0A8J6BHL6_ZIZPA</name>
<evidence type="ECO:0000313" key="2">
    <source>
        <dbReference type="EMBL" id="KAG8084820.1"/>
    </source>
</evidence>
<gene>
    <name evidence="2" type="ORF">GUJ93_ZPchr0010g9642</name>
</gene>
<keyword evidence="3" id="KW-1185">Reference proteome</keyword>
<organism evidence="2 3">
    <name type="scientific">Zizania palustris</name>
    <name type="common">Northern wild rice</name>
    <dbReference type="NCBI Taxonomy" id="103762"/>
    <lineage>
        <taxon>Eukaryota</taxon>
        <taxon>Viridiplantae</taxon>
        <taxon>Streptophyta</taxon>
        <taxon>Embryophyta</taxon>
        <taxon>Tracheophyta</taxon>
        <taxon>Spermatophyta</taxon>
        <taxon>Magnoliopsida</taxon>
        <taxon>Liliopsida</taxon>
        <taxon>Poales</taxon>
        <taxon>Poaceae</taxon>
        <taxon>BOP clade</taxon>
        <taxon>Oryzoideae</taxon>
        <taxon>Oryzeae</taxon>
        <taxon>Zizaniinae</taxon>
        <taxon>Zizania</taxon>
    </lineage>
</organism>
<sequence length="104" mass="12121">MHSLCDITPATPDEESHNEALNSVVLSFNDSTNSDKADPTPQLLPPPVDKDDTKHKKDEYTHRAMIWEGQLQYAQRWWSVGRSRGWRTATMYRPVRSRPQEERQ</sequence>
<dbReference type="AlphaFoldDB" id="A0A8J6BHL6"/>
<reference evidence="2" key="2">
    <citation type="submission" date="2021-02" db="EMBL/GenBank/DDBJ databases">
        <authorList>
            <person name="Kimball J.A."/>
            <person name="Haas M.W."/>
            <person name="Macchietto M."/>
            <person name="Kono T."/>
            <person name="Duquette J."/>
            <person name="Shao M."/>
        </authorList>
    </citation>
    <scope>NUCLEOTIDE SEQUENCE</scope>
    <source>
        <tissue evidence="2">Fresh leaf tissue</tissue>
    </source>
</reference>
<reference evidence="2" key="1">
    <citation type="journal article" date="2021" name="bioRxiv">
        <title>Whole Genome Assembly and Annotation of Northern Wild Rice, Zizania palustris L., Supports a Whole Genome Duplication in the Zizania Genus.</title>
        <authorList>
            <person name="Haas M."/>
            <person name="Kono T."/>
            <person name="Macchietto M."/>
            <person name="Millas R."/>
            <person name="McGilp L."/>
            <person name="Shao M."/>
            <person name="Duquette J."/>
            <person name="Hirsch C.N."/>
            <person name="Kimball J."/>
        </authorList>
    </citation>
    <scope>NUCLEOTIDE SEQUENCE</scope>
    <source>
        <tissue evidence="2">Fresh leaf tissue</tissue>
    </source>
</reference>
<comment type="caution">
    <text evidence="2">The sequence shown here is derived from an EMBL/GenBank/DDBJ whole genome shotgun (WGS) entry which is preliminary data.</text>
</comment>
<feature type="region of interest" description="Disordered" evidence="1">
    <location>
        <begin position="28"/>
        <end position="57"/>
    </location>
</feature>
<protein>
    <submittedName>
        <fullName evidence="2">Uncharacterized protein</fullName>
    </submittedName>
</protein>
<evidence type="ECO:0000256" key="1">
    <source>
        <dbReference type="SAM" id="MobiDB-lite"/>
    </source>
</evidence>